<evidence type="ECO:0000313" key="2">
    <source>
        <dbReference type="EMBL" id="MEX8192974.1"/>
    </source>
</evidence>
<dbReference type="Proteomes" id="UP001561046">
    <property type="component" value="Unassembled WGS sequence"/>
</dbReference>
<reference evidence="2 3" key="1">
    <citation type="journal article" date="2013" name="Int. J. Syst. Evol. Microbiol.">
        <title>Comamonas guangdongensis sp. nov., isolated from subterranean forest sediment, and emended description of the genus Comamonas.</title>
        <authorList>
            <person name="Zhang J."/>
            <person name="Wang Y."/>
            <person name="Zhou S."/>
            <person name="Wu C."/>
            <person name="He J."/>
            <person name="Li F."/>
        </authorList>
    </citation>
    <scope>NUCLEOTIDE SEQUENCE [LARGE SCALE GENOMIC DNA]</scope>
    <source>
        <strain evidence="2 3">CCTCC AB2011133</strain>
    </source>
</reference>
<organism evidence="2 3">
    <name type="scientific">Comamonas guangdongensis</name>
    <dbReference type="NCBI Taxonomy" id="510515"/>
    <lineage>
        <taxon>Bacteria</taxon>
        <taxon>Pseudomonadati</taxon>
        <taxon>Pseudomonadota</taxon>
        <taxon>Betaproteobacteria</taxon>
        <taxon>Burkholderiales</taxon>
        <taxon>Comamonadaceae</taxon>
        <taxon>Comamonas</taxon>
    </lineage>
</organism>
<sequence>MNRRSWLMMAVAGAGLAAAGCSGKTVPSSVSVSQQKLQEMVSRRFPKQFPVAGLLQLDLTAPQLNLVPERNMLNAVIPAELSGKVLKEKYNGQLNVDFALRYEPTDRTLRAHQIKVNSLEMNGLAPAMSDMLATYATALAEQALGQVVLYQLQDKDLALVDALAMEPGAITVTPQGLTVALVQKKAKSQTP</sequence>
<dbReference type="Gene3D" id="3.15.10.40">
    <property type="entry name" value="Uncharacterised protein PF07273, DUF1439"/>
    <property type="match status" value="1"/>
</dbReference>
<dbReference type="EMBL" id="JBFYGN010000008">
    <property type="protein sequence ID" value="MEX8192974.1"/>
    <property type="molecule type" value="Genomic_DNA"/>
</dbReference>
<gene>
    <name evidence="2" type="ORF">AB6724_08980</name>
</gene>
<feature type="chain" id="PRO_5047379881" evidence="1">
    <location>
        <begin position="20"/>
        <end position="191"/>
    </location>
</feature>
<feature type="signal peptide" evidence="1">
    <location>
        <begin position="1"/>
        <end position="19"/>
    </location>
</feature>
<evidence type="ECO:0000256" key="1">
    <source>
        <dbReference type="SAM" id="SignalP"/>
    </source>
</evidence>
<keyword evidence="1" id="KW-0732">Signal</keyword>
<accession>A0ABV3ZTQ4</accession>
<evidence type="ECO:0000313" key="3">
    <source>
        <dbReference type="Proteomes" id="UP001561046"/>
    </source>
</evidence>
<protein>
    <submittedName>
        <fullName evidence="2">DUF1439 domain-containing protein</fullName>
    </submittedName>
</protein>
<dbReference type="PROSITE" id="PS51257">
    <property type="entry name" value="PROKAR_LIPOPROTEIN"/>
    <property type="match status" value="1"/>
</dbReference>
<name>A0ABV3ZTQ4_9BURK</name>
<proteinExistence type="predicted"/>
<comment type="caution">
    <text evidence="2">The sequence shown here is derived from an EMBL/GenBank/DDBJ whole genome shotgun (WGS) entry which is preliminary data.</text>
</comment>
<keyword evidence="3" id="KW-1185">Reference proteome</keyword>